<organism evidence="7 9">
    <name type="scientific">Candidatus Chlorohelix allophototropha</name>
    <dbReference type="NCBI Taxonomy" id="3003348"/>
    <lineage>
        <taxon>Bacteria</taxon>
        <taxon>Bacillati</taxon>
        <taxon>Chloroflexota</taxon>
        <taxon>Chloroflexia</taxon>
        <taxon>Candidatus Chloroheliales</taxon>
        <taxon>Candidatus Chloroheliaceae</taxon>
        <taxon>Candidatus Chlorohelix</taxon>
    </lineage>
</organism>
<evidence type="ECO:0000313" key="8">
    <source>
        <dbReference type="EMBL" id="WJW66903.1"/>
    </source>
</evidence>
<dbReference type="GO" id="GO:0000155">
    <property type="term" value="F:phosphorelay sensor kinase activity"/>
    <property type="evidence" value="ECO:0007669"/>
    <property type="project" value="InterPro"/>
</dbReference>
<dbReference type="RefSeq" id="WP_341468796.1">
    <property type="nucleotide sequence ID" value="NZ_CP128399.1"/>
</dbReference>
<reference evidence="8" key="2">
    <citation type="journal article" date="2024" name="Nature">
        <title>Anoxygenic phototroph of the Chloroflexota uses a type I reaction centre.</title>
        <authorList>
            <person name="Tsuji J.M."/>
            <person name="Shaw N.A."/>
            <person name="Nagashima S."/>
            <person name="Venkiteswaran J.J."/>
            <person name="Schiff S.L."/>
            <person name="Watanabe T."/>
            <person name="Fukui M."/>
            <person name="Hanada S."/>
            <person name="Tank M."/>
            <person name="Neufeld J.D."/>
        </authorList>
    </citation>
    <scope>NUCLEOTIDE SEQUENCE</scope>
    <source>
        <strain evidence="8">L227-S17</strain>
    </source>
</reference>
<dbReference type="Proteomes" id="UP001431572">
    <property type="component" value="Chromosome 1"/>
</dbReference>
<name>A0A8T7LXR3_9CHLR</name>
<evidence type="ECO:0000259" key="6">
    <source>
        <dbReference type="PROSITE" id="PS50109"/>
    </source>
</evidence>
<keyword evidence="5" id="KW-0472">Membrane</keyword>
<dbReference type="Pfam" id="PF01590">
    <property type="entry name" value="GAF"/>
    <property type="match status" value="1"/>
</dbReference>
<dbReference type="SMART" id="SM00387">
    <property type="entry name" value="HATPase_c"/>
    <property type="match status" value="1"/>
</dbReference>
<dbReference type="GO" id="GO:0016020">
    <property type="term" value="C:membrane"/>
    <property type="evidence" value="ECO:0007669"/>
    <property type="project" value="InterPro"/>
</dbReference>
<evidence type="ECO:0000313" key="7">
    <source>
        <dbReference type="EMBL" id="NWJ45022.1"/>
    </source>
</evidence>
<dbReference type="InterPro" id="IPR003018">
    <property type="entry name" value="GAF"/>
</dbReference>
<comment type="catalytic activity">
    <reaction evidence="1">
        <text>ATP + protein L-histidine = ADP + protein N-phospho-L-histidine.</text>
        <dbReference type="EC" id="2.7.13.3"/>
    </reaction>
</comment>
<evidence type="ECO:0000256" key="3">
    <source>
        <dbReference type="ARBA" id="ARBA00022777"/>
    </source>
</evidence>
<dbReference type="PANTHER" id="PTHR34220">
    <property type="entry name" value="SENSOR HISTIDINE KINASE YPDA"/>
    <property type="match status" value="1"/>
</dbReference>
<dbReference type="Gene3D" id="3.30.450.40">
    <property type="match status" value="1"/>
</dbReference>
<dbReference type="Pfam" id="PF06580">
    <property type="entry name" value="His_kinase"/>
    <property type="match status" value="1"/>
</dbReference>
<dbReference type="EC" id="2.7.13.3" evidence="2"/>
<dbReference type="EMBL" id="JACATZ010000001">
    <property type="protein sequence ID" value="NWJ45022.1"/>
    <property type="molecule type" value="Genomic_DNA"/>
</dbReference>
<dbReference type="Gene3D" id="3.30.565.10">
    <property type="entry name" value="Histidine kinase-like ATPase, C-terminal domain"/>
    <property type="match status" value="1"/>
</dbReference>
<evidence type="ECO:0000256" key="5">
    <source>
        <dbReference type="SAM" id="Phobius"/>
    </source>
</evidence>
<dbReference type="Pfam" id="PF02518">
    <property type="entry name" value="HATPase_c"/>
    <property type="match status" value="1"/>
</dbReference>
<accession>A0A8T7LXR3</accession>
<sequence>MEQIPLWAMLLAQVVITALVGFIVALLVIRRNKTFGQGREEATFQTLHLAHRTLPFLRQGLNKTTAEKTAEIIYRYMQAEAISISNGDEILSYIGVGHNHHSQSTAHNLQVNREVLKTGRTRVAHGKSDIGCKFPLWDCQLISSVSAPLKIQKNTVGVLTLLYSDNPSLTAGKIKIATGLAQLMSTQMELSELDRKTERLAKAELQALQSQISPHFVYNTLNTIASFIRTRPETARELIVQFAEFTRRTFKKHGEYSTFAEELEYVHQYLSFEKARFGDRLTVVYRVDPEVLPTVVPVLILQPLVENAVRHGIGKKVGPGKVIVSAEDHGAECIISVIDDGIGMTQEELREAIKRRTGINYGVGLSNVNERVKSIYGLENALQIETKPGEGTKITFRVPKYKSGIVVS</sequence>
<dbReference type="PANTHER" id="PTHR34220:SF7">
    <property type="entry name" value="SENSOR HISTIDINE KINASE YPDA"/>
    <property type="match status" value="1"/>
</dbReference>
<dbReference type="PROSITE" id="PS50109">
    <property type="entry name" value="HIS_KIN"/>
    <property type="match status" value="1"/>
</dbReference>
<dbReference type="AlphaFoldDB" id="A0A8T7LXR3"/>
<dbReference type="PRINTS" id="PR00344">
    <property type="entry name" value="BCTRLSENSOR"/>
</dbReference>
<protein>
    <recommendedName>
        <fullName evidence="2">histidine kinase</fullName>
        <ecNumber evidence="2">2.7.13.3</ecNumber>
    </recommendedName>
</protein>
<keyword evidence="10" id="KW-1185">Reference proteome</keyword>
<reference evidence="7 9" key="1">
    <citation type="submission" date="2020-06" db="EMBL/GenBank/DDBJ databases">
        <title>Anoxygenic phototrophic Chloroflexota member uses a Type I reaction center.</title>
        <authorList>
            <person name="Tsuji J.M."/>
            <person name="Shaw N.A."/>
            <person name="Nagashima S."/>
            <person name="Venkiteswaran J."/>
            <person name="Schiff S.L."/>
            <person name="Hanada S."/>
            <person name="Tank M."/>
            <person name="Neufeld J.D."/>
        </authorList>
    </citation>
    <scope>NUCLEOTIDE SEQUENCE [LARGE SCALE GENOMIC DNA]</scope>
    <source>
        <strain evidence="7">L227-S17</strain>
    </source>
</reference>
<feature type="domain" description="Histidine kinase" evidence="6">
    <location>
        <begin position="300"/>
        <end position="402"/>
    </location>
</feature>
<dbReference type="InterPro" id="IPR004358">
    <property type="entry name" value="Sig_transdc_His_kin-like_C"/>
</dbReference>
<dbReference type="EMBL" id="CP128399">
    <property type="protein sequence ID" value="WJW66903.1"/>
    <property type="molecule type" value="Genomic_DNA"/>
</dbReference>
<proteinExistence type="predicted"/>
<feature type="transmembrane region" description="Helical" evidence="5">
    <location>
        <begin position="6"/>
        <end position="29"/>
    </location>
</feature>
<keyword evidence="3 7" id="KW-0808">Transferase</keyword>
<dbReference type="InterPro" id="IPR036890">
    <property type="entry name" value="HATPase_C_sf"/>
</dbReference>
<evidence type="ECO:0000313" key="10">
    <source>
        <dbReference type="Proteomes" id="UP001431572"/>
    </source>
</evidence>
<gene>
    <name evidence="7" type="ORF">HXX08_04000</name>
    <name evidence="8" type="ORF">OZ401_000148</name>
</gene>
<dbReference type="InterPro" id="IPR005467">
    <property type="entry name" value="His_kinase_dom"/>
</dbReference>
<evidence type="ECO:0000256" key="2">
    <source>
        <dbReference type="ARBA" id="ARBA00012438"/>
    </source>
</evidence>
<keyword evidence="4" id="KW-0902">Two-component regulatory system</keyword>
<dbReference type="InterPro" id="IPR010559">
    <property type="entry name" value="Sig_transdc_His_kin_internal"/>
</dbReference>
<dbReference type="InterPro" id="IPR003594">
    <property type="entry name" value="HATPase_dom"/>
</dbReference>
<evidence type="ECO:0000256" key="4">
    <source>
        <dbReference type="ARBA" id="ARBA00023012"/>
    </source>
</evidence>
<keyword evidence="5" id="KW-1133">Transmembrane helix</keyword>
<keyword evidence="5" id="KW-0812">Transmembrane</keyword>
<dbReference type="SUPFAM" id="SSF55874">
    <property type="entry name" value="ATPase domain of HSP90 chaperone/DNA topoisomerase II/histidine kinase"/>
    <property type="match status" value="1"/>
</dbReference>
<dbReference type="SMART" id="SM00065">
    <property type="entry name" value="GAF"/>
    <property type="match status" value="1"/>
</dbReference>
<dbReference type="Proteomes" id="UP000521676">
    <property type="component" value="Unassembled WGS sequence"/>
</dbReference>
<evidence type="ECO:0000313" key="9">
    <source>
        <dbReference type="Proteomes" id="UP000521676"/>
    </source>
</evidence>
<keyword evidence="3 7" id="KW-0418">Kinase</keyword>
<dbReference type="InterPro" id="IPR029016">
    <property type="entry name" value="GAF-like_dom_sf"/>
</dbReference>
<evidence type="ECO:0000256" key="1">
    <source>
        <dbReference type="ARBA" id="ARBA00000085"/>
    </source>
</evidence>
<dbReference type="InterPro" id="IPR050640">
    <property type="entry name" value="Bact_2-comp_sensor_kinase"/>
</dbReference>